<protein>
    <recommendedName>
        <fullName evidence="6">Ig-like domain-containing protein</fullName>
    </recommendedName>
</protein>
<feature type="region of interest" description="Disordered" evidence="5">
    <location>
        <begin position="1"/>
        <end position="29"/>
    </location>
</feature>
<evidence type="ECO:0000313" key="8">
    <source>
        <dbReference type="Proteomes" id="UP001159427"/>
    </source>
</evidence>
<dbReference type="EMBL" id="CALNXI010000059">
    <property type="protein sequence ID" value="CAH3017308.1"/>
    <property type="molecule type" value="Genomic_DNA"/>
</dbReference>
<dbReference type="SMART" id="SM00408">
    <property type="entry name" value="IGc2"/>
    <property type="match status" value="3"/>
</dbReference>
<dbReference type="InterPro" id="IPR003598">
    <property type="entry name" value="Ig_sub2"/>
</dbReference>
<feature type="compositionally biased region" description="Basic residues" evidence="5">
    <location>
        <begin position="10"/>
        <end position="21"/>
    </location>
</feature>
<evidence type="ECO:0000256" key="2">
    <source>
        <dbReference type="ARBA" id="ARBA00022737"/>
    </source>
</evidence>
<dbReference type="PROSITE" id="PS50835">
    <property type="entry name" value="IG_LIKE"/>
    <property type="match status" value="3"/>
</dbReference>
<feature type="domain" description="Ig-like" evidence="6">
    <location>
        <begin position="134"/>
        <end position="218"/>
    </location>
</feature>
<dbReference type="InterPro" id="IPR036179">
    <property type="entry name" value="Ig-like_dom_sf"/>
</dbReference>
<dbReference type="Pfam" id="PF13927">
    <property type="entry name" value="Ig_3"/>
    <property type="match status" value="2"/>
</dbReference>
<keyword evidence="1" id="KW-0732">Signal</keyword>
<dbReference type="InterPro" id="IPR036056">
    <property type="entry name" value="Fibrinogen-like_C"/>
</dbReference>
<dbReference type="SUPFAM" id="SSF56496">
    <property type="entry name" value="Fibrinogen C-terminal domain-like"/>
    <property type="match status" value="1"/>
</dbReference>
<dbReference type="Pfam" id="PF07679">
    <property type="entry name" value="I-set"/>
    <property type="match status" value="1"/>
</dbReference>
<sequence length="759" mass="82404">FQGPEVTNSRQKRASPVKSQKKSTQTTSNVKLLIKEELRLLQNQICTKDETLCRSGPKGNTGRRGRPGIRGRSGPPGRLGPEGPPGKHGPIGPQGAMGIKGDLGIPGDPGPVGPRGPQGEKGTKGEPGQSISAPTLLQRPVETTVNESQTVILKCTADGNPTPLVTWSKIHSSLPVGRHVVESSGALIVKNVRPGDEGVYSCRAENLLGSVNASAKLTVQCKLTCYIFQHSNLAAVLFRGPMKTKNFQGSHYSPEVLGQFLLTAQYTIAAINHQHANGIKCHTVLTFLSVAEKTGRCREVYLAVGGRFSGSCRYRKVADSGGSNVFRWNQRHYWKRYPVIISYPDYGSWLKHRFLLLRDMTGLTILFYVINFLTVAPQVLLSSKTKLAEEKQNVTIACTATGQPQPDIKWSKSDGTIPTDRNGVINGALTIYNVAKTDRGTYVCKAKNILGFASDTSLLMVFSPLRFKMNFPQEVTPYIFGSTVRLPCVAESDLKTTITWSKNGKSSLPVDAIVLQNNTLVLENFRKSHEGSYSCVATNAVSTIEAKVKINSPVTAPVSCSVIRKYVSSVSGNYVIDPDSEGGLAPFTVYCDMADKNGVGVTVISHDSESRTKVRDGLGYGSQGSYSRFIHYTGASLSQLTSLTRVSSHCEQFIKYECYGSRLLRNGMGWWVSRDSSKMTYWGGALAGSGKCACGMTNSCADSSYGCNCDKNDGVWREDSGLLTDKTKLPIKQLRFGDAGNSYNQGYHTLGKLKCYGSS</sequence>
<dbReference type="PANTHER" id="PTHR12231">
    <property type="entry name" value="CTX-RELATED TYPE I TRANSMEMBRANE PROTEIN"/>
    <property type="match status" value="1"/>
</dbReference>
<dbReference type="PANTHER" id="PTHR12231:SF253">
    <property type="entry name" value="DPR-INTERACTING PROTEIN ETA, ISOFORM B-RELATED"/>
    <property type="match status" value="1"/>
</dbReference>
<dbReference type="InterPro" id="IPR051170">
    <property type="entry name" value="Neural/epithelial_adhesion"/>
</dbReference>
<dbReference type="Proteomes" id="UP001159427">
    <property type="component" value="Unassembled WGS sequence"/>
</dbReference>
<feature type="compositionally biased region" description="Low complexity" evidence="5">
    <location>
        <begin position="70"/>
        <end position="81"/>
    </location>
</feature>
<evidence type="ECO:0000256" key="4">
    <source>
        <dbReference type="ARBA" id="ARBA00023319"/>
    </source>
</evidence>
<feature type="compositionally biased region" description="Polar residues" evidence="5">
    <location>
        <begin position="129"/>
        <end position="141"/>
    </location>
</feature>
<evidence type="ECO:0000259" key="6">
    <source>
        <dbReference type="PROSITE" id="PS50835"/>
    </source>
</evidence>
<feature type="non-terminal residue" evidence="7">
    <location>
        <position position="1"/>
    </location>
</feature>
<evidence type="ECO:0000256" key="5">
    <source>
        <dbReference type="SAM" id="MobiDB-lite"/>
    </source>
</evidence>
<dbReference type="SUPFAM" id="SSF48726">
    <property type="entry name" value="Immunoglobulin"/>
    <property type="match status" value="3"/>
</dbReference>
<dbReference type="Gene3D" id="2.60.120.1000">
    <property type="match status" value="1"/>
</dbReference>
<keyword evidence="3" id="KW-1015">Disulfide bond</keyword>
<evidence type="ECO:0000256" key="3">
    <source>
        <dbReference type="ARBA" id="ARBA00023157"/>
    </source>
</evidence>
<evidence type="ECO:0000313" key="7">
    <source>
        <dbReference type="EMBL" id="CAH3017308.1"/>
    </source>
</evidence>
<keyword evidence="8" id="KW-1185">Reference proteome</keyword>
<evidence type="ECO:0000256" key="1">
    <source>
        <dbReference type="ARBA" id="ARBA00022729"/>
    </source>
</evidence>
<dbReference type="CDD" id="cd00096">
    <property type="entry name" value="Ig"/>
    <property type="match status" value="1"/>
</dbReference>
<gene>
    <name evidence="7" type="ORF">PEVE_00036674</name>
</gene>
<dbReference type="Pfam" id="PF01391">
    <property type="entry name" value="Collagen"/>
    <property type="match status" value="1"/>
</dbReference>
<organism evidence="7 8">
    <name type="scientific">Porites evermanni</name>
    <dbReference type="NCBI Taxonomy" id="104178"/>
    <lineage>
        <taxon>Eukaryota</taxon>
        <taxon>Metazoa</taxon>
        <taxon>Cnidaria</taxon>
        <taxon>Anthozoa</taxon>
        <taxon>Hexacorallia</taxon>
        <taxon>Scleractinia</taxon>
        <taxon>Fungiina</taxon>
        <taxon>Poritidae</taxon>
        <taxon>Porites</taxon>
    </lineage>
</organism>
<proteinExistence type="predicted"/>
<feature type="region of interest" description="Disordered" evidence="5">
    <location>
        <begin position="46"/>
        <end position="141"/>
    </location>
</feature>
<dbReference type="InterPro" id="IPR008160">
    <property type="entry name" value="Collagen"/>
</dbReference>
<comment type="caution">
    <text evidence="7">The sequence shown here is derived from an EMBL/GenBank/DDBJ whole genome shotgun (WGS) entry which is preliminary data.</text>
</comment>
<dbReference type="Gene3D" id="1.20.5.320">
    <property type="entry name" value="6-Phosphogluconate Dehydrogenase, domain 3"/>
    <property type="match status" value="1"/>
</dbReference>
<dbReference type="NCBIfam" id="NF040941">
    <property type="entry name" value="GGGWT_bact"/>
    <property type="match status" value="1"/>
</dbReference>
<dbReference type="Gene3D" id="2.60.40.10">
    <property type="entry name" value="Immunoglobulins"/>
    <property type="match status" value="3"/>
</dbReference>
<dbReference type="InterPro" id="IPR013783">
    <property type="entry name" value="Ig-like_fold"/>
</dbReference>
<name>A0ABN8LJW0_9CNID</name>
<feature type="domain" description="Ig-like" evidence="6">
    <location>
        <begin position="464"/>
        <end position="551"/>
    </location>
</feature>
<dbReference type="InterPro" id="IPR007110">
    <property type="entry name" value="Ig-like_dom"/>
</dbReference>
<keyword evidence="4" id="KW-0393">Immunoglobulin domain</keyword>
<feature type="domain" description="Ig-like" evidence="6">
    <location>
        <begin position="377"/>
        <end position="463"/>
    </location>
</feature>
<dbReference type="SMART" id="SM00409">
    <property type="entry name" value="IG"/>
    <property type="match status" value="3"/>
</dbReference>
<dbReference type="InterPro" id="IPR003599">
    <property type="entry name" value="Ig_sub"/>
</dbReference>
<reference evidence="7 8" key="1">
    <citation type="submission" date="2022-05" db="EMBL/GenBank/DDBJ databases">
        <authorList>
            <consortium name="Genoscope - CEA"/>
            <person name="William W."/>
        </authorList>
    </citation>
    <scope>NUCLEOTIDE SEQUENCE [LARGE SCALE GENOMIC DNA]</scope>
</reference>
<dbReference type="InterPro" id="IPR013098">
    <property type="entry name" value="Ig_I-set"/>
</dbReference>
<keyword evidence="2" id="KW-0677">Repeat</keyword>
<accession>A0ABN8LJW0</accession>